<organism evidence="2 3">
    <name type="scientific">Wenjunlia tyrosinilytica</name>
    <dbReference type="NCBI Taxonomy" id="1544741"/>
    <lineage>
        <taxon>Bacteria</taxon>
        <taxon>Bacillati</taxon>
        <taxon>Actinomycetota</taxon>
        <taxon>Actinomycetes</taxon>
        <taxon>Kitasatosporales</taxon>
        <taxon>Streptomycetaceae</taxon>
        <taxon>Wenjunlia</taxon>
    </lineage>
</organism>
<sequence>MAQRYMYIRRRDCEKDTGNPPRSWQWILSDVPGGHEEDDYVELRADDRAFHDLWELDQTKWRDLAASGPDELERYLRPISKWLACRGLPHIAERLRRQAVLQLSGPEDMWRMTQLPWMLADLGEGPLALRGITCVQRPLRPPEPRRVRSASSKALRILAVFAQPVTAEPLDLRAERIMMARLPDLGARHGRSVEVHTLQYGVTRRALRQALNQGDGWDVVHFSAHGEPGALHLEDPDGGVDPIGAQDLTELLADTYDTLKLVTLSSCWSAADSSDSAGSRSAVASAAAPDAGSLAAVIAQELGCDTVGMRFPMGDAFTRTFNLALYHSMISDEQDVGRAVGSALTAVMEDPGLPEHRYPLTVAGVHTVMSASSEPVRLTPPPYRWIAQDSGEIDLFATAPPESAHFVGRCGEMAKAAHVLGEVSLGRTGVVLHGEPGVGTTACANELARTRRRFFRNILWFEVQDDSHSVLSLAEAINGLELRVELPTAPTTAPDVWARACARLREVWSRNYGLLVLDRLDRQLLEPGLWRHPFWEALLSSLTDHQGDSRVLITSRTDFGPEPLRRLLPIHVERLTDKESLLLARQLPNLTPLLDDAQADEADHRLADDVLRRAAGLPALLMEAEERAADREELAQWPRG</sequence>
<keyword evidence="3" id="KW-1185">Reference proteome</keyword>
<dbReference type="Proteomes" id="UP000641932">
    <property type="component" value="Unassembled WGS sequence"/>
</dbReference>
<evidence type="ECO:0000313" key="3">
    <source>
        <dbReference type="Proteomes" id="UP000641932"/>
    </source>
</evidence>
<dbReference type="SUPFAM" id="SSF52540">
    <property type="entry name" value="P-loop containing nucleoside triphosphate hydrolases"/>
    <property type="match status" value="1"/>
</dbReference>
<dbReference type="AlphaFoldDB" id="A0A917ZLH2"/>
<dbReference type="EMBL" id="BMMS01000005">
    <property type="protein sequence ID" value="GGO84171.1"/>
    <property type="molecule type" value="Genomic_DNA"/>
</dbReference>
<comment type="caution">
    <text evidence="2">The sequence shown here is derived from an EMBL/GenBank/DDBJ whole genome shotgun (WGS) entry which is preliminary data.</text>
</comment>
<reference evidence="2" key="2">
    <citation type="submission" date="2020-09" db="EMBL/GenBank/DDBJ databases">
        <authorList>
            <person name="Sun Q."/>
            <person name="Zhou Y."/>
        </authorList>
    </citation>
    <scope>NUCLEOTIDE SEQUENCE</scope>
    <source>
        <strain evidence="2">CGMCC 4.7201</strain>
    </source>
</reference>
<accession>A0A917ZLH2</accession>
<dbReference type="Gene3D" id="3.40.50.300">
    <property type="entry name" value="P-loop containing nucleotide triphosphate hydrolases"/>
    <property type="match status" value="1"/>
</dbReference>
<reference evidence="2" key="1">
    <citation type="journal article" date="2014" name="Int. J. Syst. Evol. Microbiol.">
        <title>Complete genome sequence of Corynebacterium casei LMG S-19264T (=DSM 44701T), isolated from a smear-ripened cheese.</title>
        <authorList>
            <consortium name="US DOE Joint Genome Institute (JGI-PGF)"/>
            <person name="Walter F."/>
            <person name="Albersmeier A."/>
            <person name="Kalinowski J."/>
            <person name="Ruckert C."/>
        </authorList>
    </citation>
    <scope>NUCLEOTIDE SEQUENCE</scope>
    <source>
        <strain evidence="2">CGMCC 4.7201</strain>
    </source>
</reference>
<evidence type="ECO:0000259" key="1">
    <source>
        <dbReference type="Pfam" id="PF12770"/>
    </source>
</evidence>
<evidence type="ECO:0000313" key="2">
    <source>
        <dbReference type="EMBL" id="GGO84171.1"/>
    </source>
</evidence>
<protein>
    <recommendedName>
        <fullName evidence="1">CHAT domain-containing protein</fullName>
    </recommendedName>
</protein>
<dbReference type="InterPro" id="IPR027417">
    <property type="entry name" value="P-loop_NTPase"/>
</dbReference>
<name>A0A917ZLH2_9ACTN</name>
<gene>
    <name evidence="2" type="ORF">GCM10012280_15030</name>
</gene>
<dbReference type="InterPro" id="IPR024983">
    <property type="entry name" value="CHAT_dom"/>
</dbReference>
<dbReference type="Pfam" id="PF12770">
    <property type="entry name" value="CHAT"/>
    <property type="match status" value="1"/>
</dbReference>
<feature type="domain" description="CHAT" evidence="1">
    <location>
        <begin position="109"/>
        <end position="357"/>
    </location>
</feature>
<dbReference type="RefSeq" id="WP_189130739.1">
    <property type="nucleotide sequence ID" value="NZ_BMMS01000005.1"/>
</dbReference>
<proteinExistence type="predicted"/>